<gene>
    <name evidence="1" type="ORF">SAMN05216287_3790</name>
</gene>
<dbReference type="STRING" id="1007099.SAMN05216287_3790"/>
<keyword evidence="2" id="KW-1185">Reference proteome</keyword>
<proteinExistence type="predicted"/>
<accession>A0A1H3EMY2</accession>
<dbReference type="OrthoDB" id="9155073at2"/>
<protein>
    <recommendedName>
        <fullName evidence="3">Peptidase U49</fullName>
    </recommendedName>
</protein>
<dbReference type="AlphaFoldDB" id="A0A1H3EMY2"/>
<sequence length="391" mass="44835">MTGYSDLSADKKRKFEEAIFDYPTLIEQAQNHLEFFIGFNKDHYRGENESIKLTWYEYNGLYAEAVALNLPGKHHEVRISYGTLMELSCDAHALTRFSAGIRSGELADLYKQFGKTPNLNCHGILPEGLEPAKCQQRLYFHALEWIFHHEAAHLLQNHALYRLDGNGHTQSSLSVAEFGSEEANSISGYASEISHVTELAADYEAIYRLLISIAISKRLAAKDGLVPDQNMNETDIWLILGSMASVFLLFYRCNPSPFNGKALGKHPHPAIRFQFAMRAMARQIMSPAFKNEFGIDLDEQRIGWLAHQVFITCGSNFIQRYERDPNEAVEFGNLILLDDSIEKAEYYHCIKSHWERLRREIKTHYPDQDFFLMEFDEGITKRATAYAESKK</sequence>
<name>A0A1H3EMY2_9PSED</name>
<dbReference type="EMBL" id="FNNU01000006">
    <property type="protein sequence ID" value="SDX79927.1"/>
    <property type="molecule type" value="Genomic_DNA"/>
</dbReference>
<evidence type="ECO:0008006" key="3">
    <source>
        <dbReference type="Google" id="ProtNLM"/>
    </source>
</evidence>
<evidence type="ECO:0000313" key="2">
    <source>
        <dbReference type="Proteomes" id="UP000243778"/>
    </source>
</evidence>
<organism evidence="1 2">
    <name type="scientific">Pseudomonas kuykendallii</name>
    <dbReference type="NCBI Taxonomy" id="1007099"/>
    <lineage>
        <taxon>Bacteria</taxon>
        <taxon>Pseudomonadati</taxon>
        <taxon>Pseudomonadota</taxon>
        <taxon>Gammaproteobacteria</taxon>
        <taxon>Pseudomonadales</taxon>
        <taxon>Pseudomonadaceae</taxon>
        <taxon>Pseudomonas</taxon>
    </lineage>
</organism>
<dbReference type="Proteomes" id="UP000243778">
    <property type="component" value="Unassembled WGS sequence"/>
</dbReference>
<reference evidence="2" key="1">
    <citation type="submission" date="2016-10" db="EMBL/GenBank/DDBJ databases">
        <authorList>
            <person name="Varghese N."/>
            <person name="Submissions S."/>
        </authorList>
    </citation>
    <scope>NUCLEOTIDE SEQUENCE [LARGE SCALE GENOMIC DNA]</scope>
    <source>
        <strain evidence="2">NRRL B-59562</strain>
    </source>
</reference>
<evidence type="ECO:0000313" key="1">
    <source>
        <dbReference type="EMBL" id="SDX79927.1"/>
    </source>
</evidence>
<dbReference type="RefSeq" id="WP_139210756.1">
    <property type="nucleotide sequence ID" value="NZ_FNNU01000006.1"/>
</dbReference>